<evidence type="ECO:0000256" key="2">
    <source>
        <dbReference type="ARBA" id="ARBA00004245"/>
    </source>
</evidence>
<evidence type="ECO:0000256" key="4">
    <source>
        <dbReference type="ARBA" id="ARBA00022490"/>
    </source>
</evidence>
<dbReference type="Pfam" id="PF01221">
    <property type="entry name" value="Dynein_light"/>
    <property type="match status" value="1"/>
</dbReference>
<dbReference type="Proteomes" id="UP000050792">
    <property type="component" value="Unassembled WGS sequence"/>
</dbReference>
<keyword evidence="3" id="KW-0813">Transport</keyword>
<evidence type="ECO:0000256" key="7">
    <source>
        <dbReference type="ARBA" id="ARBA00022927"/>
    </source>
</evidence>
<dbReference type="GO" id="GO:0051028">
    <property type="term" value="P:mRNA transport"/>
    <property type="evidence" value="ECO:0007669"/>
    <property type="project" value="UniProtKB-KW"/>
</dbReference>
<dbReference type="AlphaFoldDB" id="A0A183QUA4"/>
<keyword evidence="10" id="KW-0243">Dynein</keyword>
<protein>
    <recommendedName>
        <fullName evidence="10">Dynein light chain</fullName>
    </recommendedName>
</protein>
<evidence type="ECO:0000256" key="6">
    <source>
        <dbReference type="ARBA" id="ARBA00022816"/>
    </source>
</evidence>
<evidence type="ECO:0000313" key="12">
    <source>
        <dbReference type="WBParaSite" id="SRDH1_29420.1"/>
    </source>
</evidence>
<sequence length="104" mass="11916">MKEYEVAIINSSMPTDVEEYAAQTASEAINMDSDLSSIAHFIKRNFDRKYKTTWQCVVGKNFCGSFTHETGDFIHFKLENLTFLLFRSIKPKTRVLHADSSSTQ</sequence>
<reference evidence="11" key="1">
    <citation type="submission" date="2022-06" db="EMBL/GenBank/DDBJ databases">
        <authorList>
            <person name="Berger JAMES D."/>
            <person name="Berger JAMES D."/>
        </authorList>
    </citation>
    <scope>NUCLEOTIDE SEQUENCE [LARGE SCALE GENOMIC DNA]</scope>
</reference>
<keyword evidence="4 10" id="KW-0963">Cytoplasm</keyword>
<evidence type="ECO:0000256" key="8">
    <source>
        <dbReference type="ARBA" id="ARBA00023212"/>
    </source>
</evidence>
<name>A0A183QUA4_9TREM</name>
<keyword evidence="11" id="KW-1185">Reference proteome</keyword>
<dbReference type="GO" id="GO:0015031">
    <property type="term" value="P:protein transport"/>
    <property type="evidence" value="ECO:0007669"/>
    <property type="project" value="UniProtKB-KW"/>
</dbReference>
<comment type="similarity">
    <text evidence="10">Belongs to the dynein light chain family.</text>
</comment>
<evidence type="ECO:0000256" key="1">
    <source>
        <dbReference type="ARBA" id="ARBA00004123"/>
    </source>
</evidence>
<dbReference type="GO" id="GO:0045505">
    <property type="term" value="F:dynein intermediate chain binding"/>
    <property type="evidence" value="ECO:0007669"/>
    <property type="project" value="TreeGrafter"/>
</dbReference>
<dbReference type="FunFam" id="3.30.740.10:FF:000005">
    <property type="entry name" value="Dynein light chain"/>
    <property type="match status" value="1"/>
</dbReference>
<dbReference type="InterPro" id="IPR037177">
    <property type="entry name" value="DLC_sf"/>
</dbReference>
<dbReference type="PANTHER" id="PTHR11886">
    <property type="entry name" value="DYNEIN LIGHT CHAIN"/>
    <property type="match status" value="1"/>
</dbReference>
<evidence type="ECO:0000256" key="9">
    <source>
        <dbReference type="ARBA" id="ARBA00023242"/>
    </source>
</evidence>
<evidence type="ECO:0000256" key="10">
    <source>
        <dbReference type="RuleBase" id="RU365010"/>
    </source>
</evidence>
<evidence type="ECO:0000256" key="5">
    <source>
        <dbReference type="ARBA" id="ARBA00022701"/>
    </source>
</evidence>
<keyword evidence="7" id="KW-0653">Protein transport</keyword>
<dbReference type="SUPFAM" id="SSF54648">
    <property type="entry name" value="DLC"/>
    <property type="match status" value="1"/>
</dbReference>
<evidence type="ECO:0000313" key="11">
    <source>
        <dbReference type="Proteomes" id="UP000050792"/>
    </source>
</evidence>
<dbReference type="GO" id="GO:0007017">
    <property type="term" value="P:microtubule-based process"/>
    <property type="evidence" value="ECO:0007669"/>
    <property type="project" value="InterPro"/>
</dbReference>
<dbReference type="GO" id="GO:0005874">
    <property type="term" value="C:microtubule"/>
    <property type="evidence" value="ECO:0007669"/>
    <property type="project" value="UniProtKB-KW"/>
</dbReference>
<keyword evidence="10" id="KW-0505">Motor protein</keyword>
<reference evidence="12" key="2">
    <citation type="submission" date="2023-11" db="UniProtKB">
        <authorList>
            <consortium name="WormBaseParasite"/>
        </authorList>
    </citation>
    <scope>IDENTIFICATION</scope>
</reference>
<dbReference type="GO" id="GO:0005634">
    <property type="term" value="C:nucleus"/>
    <property type="evidence" value="ECO:0007669"/>
    <property type="project" value="UniProtKB-SubCell"/>
</dbReference>
<keyword evidence="8 10" id="KW-0206">Cytoskeleton</keyword>
<comment type="subcellular location">
    <subcellularLocation>
        <location evidence="2 10">Cytoplasm</location>
        <location evidence="2 10">Cytoskeleton</location>
    </subcellularLocation>
    <subcellularLocation>
        <location evidence="1">Nucleus</location>
    </subcellularLocation>
</comment>
<dbReference type="PANTHER" id="PTHR11886:SF35">
    <property type="entry name" value="DYNEIN LIGHT CHAIN"/>
    <property type="match status" value="1"/>
</dbReference>
<dbReference type="Gene3D" id="3.30.740.10">
    <property type="entry name" value="Protein Inhibitor Of Neuronal Nitric Oxide Synthase"/>
    <property type="match status" value="1"/>
</dbReference>
<keyword evidence="5 10" id="KW-0493">Microtubule</keyword>
<organism evidence="11 12">
    <name type="scientific">Schistosoma rodhaini</name>
    <dbReference type="NCBI Taxonomy" id="6188"/>
    <lineage>
        <taxon>Eukaryota</taxon>
        <taxon>Metazoa</taxon>
        <taxon>Spiralia</taxon>
        <taxon>Lophotrochozoa</taxon>
        <taxon>Platyhelminthes</taxon>
        <taxon>Trematoda</taxon>
        <taxon>Digenea</taxon>
        <taxon>Strigeidida</taxon>
        <taxon>Schistosomatoidea</taxon>
        <taxon>Schistosomatidae</taxon>
        <taxon>Schistosoma</taxon>
    </lineage>
</organism>
<dbReference type="SMART" id="SM01375">
    <property type="entry name" value="Dynein_light"/>
    <property type="match status" value="1"/>
</dbReference>
<dbReference type="GO" id="GO:0005868">
    <property type="term" value="C:cytoplasmic dynein complex"/>
    <property type="evidence" value="ECO:0007669"/>
    <property type="project" value="TreeGrafter"/>
</dbReference>
<evidence type="ECO:0000256" key="3">
    <source>
        <dbReference type="ARBA" id="ARBA00022448"/>
    </source>
</evidence>
<keyword evidence="9" id="KW-0539">Nucleus</keyword>
<accession>A0A183QUA4</accession>
<dbReference type="InterPro" id="IPR001372">
    <property type="entry name" value="Dynein_light_chain_typ-1/2"/>
</dbReference>
<keyword evidence="6" id="KW-0509">mRNA transport</keyword>
<dbReference type="WBParaSite" id="SRDH1_29420.1">
    <property type="protein sequence ID" value="SRDH1_29420.1"/>
    <property type="gene ID" value="SRDH1_29420"/>
</dbReference>
<proteinExistence type="inferred from homology"/>